<evidence type="ECO:0000256" key="3">
    <source>
        <dbReference type="ARBA" id="ARBA00022989"/>
    </source>
</evidence>
<gene>
    <name evidence="6" type="ORF">B0H64DRAFT_101847</name>
</gene>
<evidence type="ECO:0000313" key="7">
    <source>
        <dbReference type="Proteomes" id="UP001278766"/>
    </source>
</evidence>
<sequence>MADEQSSIWPYDPSFPVTILATVLYGLVFLAIFYLTVIKYRAWFFTAVVVGAAVEVLGYALRCYSIKQPTQVGPFAASQTLIVLAPVLIAAGNYLLIGRLIRAVLDRARTRHRVLGIPARLLTRVFVGCDVLSCLVQASGSSISSSVQWVGTTAEVGVYVLIGGLVLQAVAFAVFLGILARFWYLATRKGGCLAGDAPVGWERVVLAVFVSSVLIMIRCIYRVAEFAEGIEGYSFTHEWLFWVFESVPMLIAIGVFCVFHPSAYLGRDGASRKVGEPGDSEQAATELRISYDSGRSLR</sequence>
<dbReference type="EMBL" id="JAUEPN010000002">
    <property type="protein sequence ID" value="KAK3299541.1"/>
    <property type="molecule type" value="Genomic_DNA"/>
</dbReference>
<dbReference type="RefSeq" id="XP_062663055.1">
    <property type="nucleotide sequence ID" value="XM_062797661.1"/>
</dbReference>
<feature type="transmembrane region" description="Helical" evidence="5">
    <location>
        <begin position="239"/>
        <end position="259"/>
    </location>
</feature>
<dbReference type="GO" id="GO:0016020">
    <property type="term" value="C:membrane"/>
    <property type="evidence" value="ECO:0007669"/>
    <property type="project" value="UniProtKB-SubCell"/>
</dbReference>
<accession>A0AAE0HPP6</accession>
<reference evidence="6" key="2">
    <citation type="submission" date="2023-06" db="EMBL/GenBank/DDBJ databases">
        <authorList>
            <consortium name="Lawrence Berkeley National Laboratory"/>
            <person name="Haridas S."/>
            <person name="Hensen N."/>
            <person name="Bonometti L."/>
            <person name="Westerberg I."/>
            <person name="Brannstrom I.O."/>
            <person name="Guillou S."/>
            <person name="Cros-Aarteil S."/>
            <person name="Calhoun S."/>
            <person name="Kuo A."/>
            <person name="Mondo S."/>
            <person name="Pangilinan J."/>
            <person name="Riley R."/>
            <person name="Labutti K."/>
            <person name="Andreopoulos B."/>
            <person name="Lipzen A."/>
            <person name="Chen C."/>
            <person name="Yanf M."/>
            <person name="Daum C."/>
            <person name="Ng V."/>
            <person name="Clum A."/>
            <person name="Steindorff A."/>
            <person name="Ohm R."/>
            <person name="Martin F."/>
            <person name="Silar P."/>
            <person name="Natvig D."/>
            <person name="Lalanne C."/>
            <person name="Gautier V."/>
            <person name="Ament-Velasquez S.L."/>
            <person name="Kruys A."/>
            <person name="Hutchinson M.I."/>
            <person name="Powell A.J."/>
            <person name="Barry K."/>
            <person name="Miller A.N."/>
            <person name="Grigoriev I.V."/>
            <person name="Debuchy R."/>
            <person name="Gladieux P."/>
            <person name="Thoren M.H."/>
            <person name="Johannesson H."/>
        </authorList>
    </citation>
    <scope>NUCLEOTIDE SEQUENCE</scope>
    <source>
        <strain evidence="6">CBS 168.71</strain>
    </source>
</reference>
<comment type="caution">
    <text evidence="6">The sequence shown here is derived from an EMBL/GenBank/DDBJ whole genome shotgun (WGS) entry which is preliminary data.</text>
</comment>
<feature type="transmembrane region" description="Helical" evidence="5">
    <location>
        <begin position="15"/>
        <end position="35"/>
    </location>
</feature>
<evidence type="ECO:0000256" key="4">
    <source>
        <dbReference type="ARBA" id="ARBA00023136"/>
    </source>
</evidence>
<dbReference type="Proteomes" id="UP001278766">
    <property type="component" value="Unassembled WGS sequence"/>
</dbReference>
<keyword evidence="2 5" id="KW-0812">Transmembrane</keyword>
<dbReference type="InterPro" id="IPR007568">
    <property type="entry name" value="RTA1"/>
</dbReference>
<feature type="transmembrane region" description="Helical" evidence="5">
    <location>
        <begin position="158"/>
        <end position="184"/>
    </location>
</feature>
<evidence type="ECO:0000313" key="6">
    <source>
        <dbReference type="EMBL" id="KAK3299541.1"/>
    </source>
</evidence>
<keyword evidence="7" id="KW-1185">Reference proteome</keyword>
<dbReference type="PANTHER" id="PTHR31465:SF32">
    <property type="entry name" value="DOMAIN PROTEIN, PUTATIVE-RELATED"/>
    <property type="match status" value="1"/>
</dbReference>
<comment type="subcellular location">
    <subcellularLocation>
        <location evidence="1">Membrane</location>
        <topology evidence="1">Multi-pass membrane protein</topology>
    </subcellularLocation>
</comment>
<dbReference type="GeneID" id="87834609"/>
<evidence type="ECO:0000256" key="5">
    <source>
        <dbReference type="SAM" id="Phobius"/>
    </source>
</evidence>
<feature type="transmembrane region" description="Helical" evidence="5">
    <location>
        <begin position="204"/>
        <end position="224"/>
    </location>
</feature>
<protein>
    <submittedName>
        <fullName evidence="6">RTA1 like protein-domain-containing protein</fullName>
    </submittedName>
</protein>
<dbReference type="AlphaFoldDB" id="A0AAE0HPP6"/>
<organism evidence="6 7">
    <name type="scientific">Chaetomium fimeti</name>
    <dbReference type="NCBI Taxonomy" id="1854472"/>
    <lineage>
        <taxon>Eukaryota</taxon>
        <taxon>Fungi</taxon>
        <taxon>Dikarya</taxon>
        <taxon>Ascomycota</taxon>
        <taxon>Pezizomycotina</taxon>
        <taxon>Sordariomycetes</taxon>
        <taxon>Sordariomycetidae</taxon>
        <taxon>Sordariales</taxon>
        <taxon>Chaetomiaceae</taxon>
        <taxon>Chaetomium</taxon>
    </lineage>
</organism>
<feature type="transmembrane region" description="Helical" evidence="5">
    <location>
        <begin position="42"/>
        <end position="61"/>
    </location>
</feature>
<proteinExistence type="predicted"/>
<keyword evidence="4 5" id="KW-0472">Membrane</keyword>
<feature type="transmembrane region" description="Helical" evidence="5">
    <location>
        <begin position="81"/>
        <end position="101"/>
    </location>
</feature>
<reference evidence="6" key="1">
    <citation type="journal article" date="2023" name="Mol. Phylogenet. Evol.">
        <title>Genome-scale phylogeny and comparative genomics of the fungal order Sordariales.</title>
        <authorList>
            <person name="Hensen N."/>
            <person name="Bonometti L."/>
            <person name="Westerberg I."/>
            <person name="Brannstrom I.O."/>
            <person name="Guillou S."/>
            <person name="Cros-Aarteil S."/>
            <person name="Calhoun S."/>
            <person name="Haridas S."/>
            <person name="Kuo A."/>
            <person name="Mondo S."/>
            <person name="Pangilinan J."/>
            <person name="Riley R."/>
            <person name="LaButti K."/>
            <person name="Andreopoulos B."/>
            <person name="Lipzen A."/>
            <person name="Chen C."/>
            <person name="Yan M."/>
            <person name="Daum C."/>
            <person name="Ng V."/>
            <person name="Clum A."/>
            <person name="Steindorff A."/>
            <person name="Ohm R.A."/>
            <person name="Martin F."/>
            <person name="Silar P."/>
            <person name="Natvig D.O."/>
            <person name="Lalanne C."/>
            <person name="Gautier V."/>
            <person name="Ament-Velasquez S.L."/>
            <person name="Kruys A."/>
            <person name="Hutchinson M.I."/>
            <person name="Powell A.J."/>
            <person name="Barry K."/>
            <person name="Miller A.N."/>
            <person name="Grigoriev I.V."/>
            <person name="Debuchy R."/>
            <person name="Gladieux P."/>
            <person name="Hiltunen Thoren M."/>
            <person name="Johannesson H."/>
        </authorList>
    </citation>
    <scope>NUCLEOTIDE SEQUENCE</scope>
    <source>
        <strain evidence="6">CBS 168.71</strain>
    </source>
</reference>
<evidence type="ECO:0000256" key="1">
    <source>
        <dbReference type="ARBA" id="ARBA00004141"/>
    </source>
</evidence>
<evidence type="ECO:0000256" key="2">
    <source>
        <dbReference type="ARBA" id="ARBA00022692"/>
    </source>
</evidence>
<keyword evidence="3 5" id="KW-1133">Transmembrane helix</keyword>
<name>A0AAE0HPP6_9PEZI</name>
<dbReference type="Pfam" id="PF04479">
    <property type="entry name" value="RTA1"/>
    <property type="match status" value="1"/>
</dbReference>
<dbReference type="PANTHER" id="PTHR31465">
    <property type="entry name" value="PROTEIN RTA1-RELATED"/>
    <property type="match status" value="1"/>
</dbReference>